<evidence type="ECO:0000313" key="10">
    <source>
        <dbReference type="Proteomes" id="UP000242958"/>
    </source>
</evidence>
<reference evidence="8 10" key="3">
    <citation type="submission" date="2017-05" db="EMBL/GenBank/DDBJ databases">
        <authorList>
            <person name="Song R."/>
            <person name="Chenine A.L."/>
            <person name="Ruprecht R.M."/>
        </authorList>
    </citation>
    <scope>NUCLEOTIDE SEQUENCE [LARGE SCALE GENOMIC DNA]</scope>
    <source>
        <strain evidence="8 10">KA00229</strain>
    </source>
</reference>
<evidence type="ECO:0000259" key="6">
    <source>
        <dbReference type="Pfam" id="PF01227"/>
    </source>
</evidence>
<dbReference type="PATRIC" id="fig|1588748.3.peg.1115"/>
<evidence type="ECO:0000256" key="5">
    <source>
        <dbReference type="ARBA" id="ARBA00022801"/>
    </source>
</evidence>
<dbReference type="STRING" id="1588748.HMPREF3182_01156"/>
<dbReference type="InterPro" id="IPR018234">
    <property type="entry name" value="GTP_CycHdrlase_I_CS"/>
</dbReference>
<accession>A0A134CEU6</accession>
<reference evidence="9" key="1">
    <citation type="submission" date="2016-01" db="EMBL/GenBank/DDBJ databases">
        <authorList>
            <person name="Mitreva M."/>
            <person name="Pepin K.H."/>
            <person name="Mihindukulasuriya K.A."/>
            <person name="Fulton R."/>
            <person name="Fronick C."/>
            <person name="O'Laughlin M."/>
            <person name="Miner T."/>
            <person name="Herter B."/>
            <person name="Rosa B.A."/>
            <person name="Cordes M."/>
            <person name="Tomlinson C."/>
            <person name="Wollam A."/>
            <person name="Palsikar V.B."/>
            <person name="Mardis E.R."/>
            <person name="Wilson R.K."/>
        </authorList>
    </citation>
    <scope>NUCLEOTIDE SEQUENCE [LARGE SCALE GENOMIC DNA]</scope>
    <source>
        <strain evidence="9">KA00182</strain>
    </source>
</reference>
<dbReference type="Proteomes" id="UP000070160">
    <property type="component" value="Unassembled WGS sequence"/>
</dbReference>
<dbReference type="InterPro" id="IPR043133">
    <property type="entry name" value="GTP-CH-I_C/QueF"/>
</dbReference>
<dbReference type="GO" id="GO:0005737">
    <property type="term" value="C:cytoplasm"/>
    <property type="evidence" value="ECO:0007669"/>
    <property type="project" value="TreeGrafter"/>
</dbReference>
<dbReference type="EMBL" id="NFMF01000001">
    <property type="protein sequence ID" value="PNH22408.1"/>
    <property type="molecule type" value="Genomic_DNA"/>
</dbReference>
<dbReference type="RefSeq" id="WP_062485971.1">
    <property type="nucleotide sequence ID" value="NZ_KQ960952.1"/>
</dbReference>
<dbReference type="GO" id="GO:0008270">
    <property type="term" value="F:zinc ion binding"/>
    <property type="evidence" value="ECO:0007669"/>
    <property type="project" value="TreeGrafter"/>
</dbReference>
<evidence type="ECO:0000256" key="2">
    <source>
        <dbReference type="ARBA" id="ARBA00005080"/>
    </source>
</evidence>
<evidence type="ECO:0000313" key="8">
    <source>
        <dbReference type="EMBL" id="PNH22408.1"/>
    </source>
</evidence>
<dbReference type="GO" id="GO:0006730">
    <property type="term" value="P:one-carbon metabolic process"/>
    <property type="evidence" value="ECO:0007669"/>
    <property type="project" value="UniProtKB-KW"/>
</dbReference>
<name>A0A134CEU6_9FIRM</name>
<dbReference type="Proteomes" id="UP000242958">
    <property type="component" value="Unassembled WGS sequence"/>
</dbReference>
<dbReference type="GO" id="GO:0006729">
    <property type="term" value="P:tetrahydrobiopterin biosynthetic process"/>
    <property type="evidence" value="ECO:0007669"/>
    <property type="project" value="TreeGrafter"/>
</dbReference>
<keyword evidence="5 7" id="KW-0378">Hydrolase</keyword>
<dbReference type="UniPathway" id="UPA00848">
    <property type="reaction ID" value="UER00151"/>
</dbReference>
<reference evidence="7" key="2">
    <citation type="submission" date="2016-01" db="EMBL/GenBank/DDBJ databases">
        <authorList>
            <person name="Oliw E.H."/>
        </authorList>
    </citation>
    <scope>NUCLEOTIDE SEQUENCE [LARGE SCALE GENOMIC DNA]</scope>
    <source>
        <strain evidence="7">KA00182</strain>
    </source>
</reference>
<gene>
    <name evidence="8" type="ORF">CAL30_00105</name>
    <name evidence="7" type="ORF">HMPREF3182_01156</name>
</gene>
<feature type="domain" description="GTP cyclohydrolase I" evidence="6">
    <location>
        <begin position="16"/>
        <end position="187"/>
    </location>
</feature>
<dbReference type="Gene3D" id="3.30.1130.10">
    <property type="match status" value="1"/>
</dbReference>
<protein>
    <recommendedName>
        <fullName evidence="3">GTP cyclohydrolase I</fullName>
        <ecNumber evidence="3">3.5.4.16</ecNumber>
    </recommendedName>
</protein>
<dbReference type="AlphaFoldDB" id="A0A134CEU6"/>
<evidence type="ECO:0000256" key="1">
    <source>
        <dbReference type="ARBA" id="ARBA00001052"/>
    </source>
</evidence>
<dbReference type="PROSITE" id="PS00859">
    <property type="entry name" value="GTP_CYCLOHYDROL_1_1"/>
    <property type="match status" value="1"/>
</dbReference>
<dbReference type="GO" id="GO:0005525">
    <property type="term" value="F:GTP binding"/>
    <property type="evidence" value="ECO:0007669"/>
    <property type="project" value="TreeGrafter"/>
</dbReference>
<dbReference type="GO" id="GO:0046654">
    <property type="term" value="P:tetrahydrofolate biosynthetic process"/>
    <property type="evidence" value="ECO:0007669"/>
    <property type="project" value="InterPro"/>
</dbReference>
<dbReference type="SUPFAM" id="SSF55620">
    <property type="entry name" value="Tetrahydrobiopterin biosynthesis enzymes-like"/>
    <property type="match status" value="1"/>
</dbReference>
<dbReference type="Pfam" id="PF01227">
    <property type="entry name" value="GTP_cyclohydroI"/>
    <property type="match status" value="1"/>
</dbReference>
<dbReference type="EC" id="3.5.4.16" evidence="3"/>
<proteinExistence type="predicted"/>
<dbReference type="InterPro" id="IPR020602">
    <property type="entry name" value="GTP_CycHdrlase_I_dom"/>
</dbReference>
<dbReference type="GO" id="GO:0003934">
    <property type="term" value="F:GTP cyclohydrolase I activity"/>
    <property type="evidence" value="ECO:0007669"/>
    <property type="project" value="UniProtKB-EC"/>
</dbReference>
<dbReference type="EMBL" id="LSDT01000044">
    <property type="protein sequence ID" value="KXB90731.1"/>
    <property type="molecule type" value="Genomic_DNA"/>
</dbReference>
<dbReference type="InterPro" id="IPR043134">
    <property type="entry name" value="GTP-CH-I_N"/>
</dbReference>
<evidence type="ECO:0000313" key="9">
    <source>
        <dbReference type="Proteomes" id="UP000070160"/>
    </source>
</evidence>
<keyword evidence="9" id="KW-1185">Reference proteome</keyword>
<organism evidence="7 9">
    <name type="scientific">Megasphaera hutchinsoni</name>
    <dbReference type="NCBI Taxonomy" id="1588748"/>
    <lineage>
        <taxon>Bacteria</taxon>
        <taxon>Bacillati</taxon>
        <taxon>Bacillota</taxon>
        <taxon>Negativicutes</taxon>
        <taxon>Veillonellales</taxon>
        <taxon>Veillonellaceae</taxon>
        <taxon>Megasphaera</taxon>
    </lineage>
</organism>
<sequence length="200" mass="22496">MIEIRQPQIQREKAVQAMQTFLETLGLDLKVLQMEKTPNRVTDAFINFFSGLWKNPDDEWAQPIQTEVDGLVAIRNIRFQSMCEHHLLPFFGTVHIAYYPHKGKVAGFGHFVSAVETLTKRPQLQERLTQELSLSLCRGLQPEGVLVVVEATHLCMTMMHGLAGDTNIITTATAGIIQSGSDMYHQAWNLLMEGTSDDGR</sequence>
<comment type="pathway">
    <text evidence="2">Cofactor biosynthesis; 7,8-dihydroneopterin triphosphate biosynthesis; 7,8-dihydroneopterin triphosphate from GTP: step 1/1.</text>
</comment>
<accession>A0A2J8BCB5</accession>
<evidence type="ECO:0000256" key="3">
    <source>
        <dbReference type="ARBA" id="ARBA00012715"/>
    </source>
</evidence>
<comment type="catalytic activity">
    <reaction evidence="1">
        <text>GTP + H2O = 7,8-dihydroneopterin 3'-triphosphate + formate + H(+)</text>
        <dbReference type="Rhea" id="RHEA:17473"/>
        <dbReference type="ChEBI" id="CHEBI:15377"/>
        <dbReference type="ChEBI" id="CHEBI:15378"/>
        <dbReference type="ChEBI" id="CHEBI:15740"/>
        <dbReference type="ChEBI" id="CHEBI:37565"/>
        <dbReference type="ChEBI" id="CHEBI:58462"/>
        <dbReference type="EC" id="3.5.4.16"/>
    </reaction>
</comment>
<comment type="caution">
    <text evidence="7">The sequence shown here is derived from an EMBL/GenBank/DDBJ whole genome shotgun (WGS) entry which is preliminary data.</text>
</comment>
<dbReference type="PANTHER" id="PTHR11109">
    <property type="entry name" value="GTP CYCLOHYDROLASE I"/>
    <property type="match status" value="1"/>
</dbReference>
<evidence type="ECO:0000256" key="4">
    <source>
        <dbReference type="ARBA" id="ARBA00022563"/>
    </source>
</evidence>
<dbReference type="PANTHER" id="PTHR11109:SF7">
    <property type="entry name" value="GTP CYCLOHYDROLASE 1"/>
    <property type="match status" value="1"/>
</dbReference>
<dbReference type="NCBIfam" id="NF006826">
    <property type="entry name" value="PRK09347.1-3"/>
    <property type="match status" value="1"/>
</dbReference>
<dbReference type="InterPro" id="IPR001474">
    <property type="entry name" value="GTP_CycHdrlase_I"/>
</dbReference>
<evidence type="ECO:0000313" key="7">
    <source>
        <dbReference type="EMBL" id="KXB90731.1"/>
    </source>
</evidence>
<keyword evidence="4" id="KW-0554">One-carbon metabolism</keyword>
<dbReference type="Gene3D" id="1.10.286.10">
    <property type="match status" value="1"/>
</dbReference>